<feature type="compositionally biased region" description="Low complexity" evidence="9">
    <location>
        <begin position="332"/>
        <end position="346"/>
    </location>
</feature>
<comment type="function">
    <text evidence="8">Component of the SWR1 complex which mediates the ATP-dependent exchange of histone H2A for the H2A variant HZT1 leading to transcriptional regulation of selected genes by chromatin remodeling. Component of the NuA4 histone acetyltransferase complex which is involved in transcriptional activation of selected genes principally by acetylation of nucleosomal histone H4 and H2A. The NuA4 complex is also involved in DNA repair.</text>
</comment>
<dbReference type="GO" id="GO:0000122">
    <property type="term" value="P:negative regulation of transcription by RNA polymerase II"/>
    <property type="evidence" value="ECO:0007669"/>
    <property type="project" value="TreeGrafter"/>
</dbReference>
<evidence type="ECO:0000256" key="6">
    <source>
        <dbReference type="ARBA" id="ARBA00023163"/>
    </source>
</evidence>
<dbReference type="GO" id="GO:0051276">
    <property type="term" value="P:chromosome organization"/>
    <property type="evidence" value="ECO:0007669"/>
    <property type="project" value="EnsemblFungi"/>
</dbReference>
<dbReference type="KEGG" id="tdl:TDEL_0D03150"/>
<accession>G8ZTF5</accession>
<dbReference type="GO" id="GO:0000812">
    <property type="term" value="C:Swr1 complex"/>
    <property type="evidence" value="ECO:0007669"/>
    <property type="project" value="EnsemblFungi"/>
</dbReference>
<evidence type="ECO:0000259" key="10">
    <source>
        <dbReference type="SMART" id="SM00717"/>
    </source>
</evidence>
<evidence type="ECO:0000313" key="12">
    <source>
        <dbReference type="Proteomes" id="UP000005627"/>
    </source>
</evidence>
<protein>
    <recommendedName>
        <fullName evidence="3">SWR1-complex protein 4</fullName>
    </recommendedName>
</protein>
<feature type="region of interest" description="Disordered" evidence="9">
    <location>
        <begin position="139"/>
        <end position="163"/>
    </location>
</feature>
<feature type="compositionally biased region" description="Basic and acidic residues" evidence="9">
    <location>
        <begin position="146"/>
        <end position="163"/>
    </location>
</feature>
<dbReference type="OrthoDB" id="19740at2759"/>
<dbReference type="GO" id="GO:0035267">
    <property type="term" value="C:NuA4 histone acetyltransferase complex"/>
    <property type="evidence" value="ECO:0007669"/>
    <property type="project" value="EnsemblFungi"/>
</dbReference>
<dbReference type="GO" id="GO:0006338">
    <property type="term" value="P:chromatin remodeling"/>
    <property type="evidence" value="ECO:0007669"/>
    <property type="project" value="EnsemblFungi"/>
</dbReference>
<keyword evidence="4" id="KW-0156">Chromatin regulator</keyword>
<dbReference type="RefSeq" id="XP_003681110.1">
    <property type="nucleotide sequence ID" value="XM_003681062.1"/>
</dbReference>
<evidence type="ECO:0000256" key="3">
    <source>
        <dbReference type="ARBA" id="ARBA00019132"/>
    </source>
</evidence>
<gene>
    <name evidence="11" type="primary">TDEL0D03150</name>
    <name evidence="11" type="ORF">TDEL_0D03150</name>
</gene>
<sequence length="480" mass="55074">MSSSDIFDVLNIQQKSKSPGSTNSPTPVASSSGTASNRAPKTQVTGMQRELYSLLGENQPPLVVQPSNKFKEKLASISKPSPWTYAPFKANLSVKLHHWVKGSKELVGEEPQESPHSKYNVHLTIPSFSREEYESFMNNAPEEQEKENSAQNDEKNANTDSKTDQDWTFEEADYLFRLCRKYDMRWFVIYDRYSSEKRRTLEDLKETFYKVCKRYFTAKSPDDALLSSLDYPKQKELERKKYLQRLLSRSAAEIAEEEALIIESRKFEMAAKKTLNERESLLRLLDSPNSDQSVSQYLSSQGISQLYGSLLSDKSKKRKHNTNVPENPWMKQQQQFAQQRQQLQQLQDRKHDGQDLASPRKTKKQKQEIQTAIKRKAESVYAEHLLKNFNQEERAALGVVTHGEKLAPGVFLRSTKVSTFKPALQNKVATILQELDLPTRPAMPTSEVMKEHEELLKGIATLVDLKKHLDKLEAEKSIVK</sequence>
<keyword evidence="12" id="KW-1185">Reference proteome</keyword>
<reference evidence="11 12" key="1">
    <citation type="journal article" date="2011" name="Proc. Natl. Acad. Sci. U.S.A.">
        <title>Evolutionary erosion of yeast sex chromosomes by mating-type switching accidents.</title>
        <authorList>
            <person name="Gordon J.L."/>
            <person name="Armisen D."/>
            <person name="Proux-Wera E."/>
            <person name="Oheigeartaigh S.S."/>
            <person name="Byrne K.P."/>
            <person name="Wolfe K.H."/>
        </authorList>
    </citation>
    <scope>NUCLEOTIDE SEQUENCE [LARGE SCALE GENOMIC DNA]</scope>
    <source>
        <strain evidence="12">ATCC 10662 / CBS 1146 / NBRC 0425 / NCYC 2629 / NRRL Y-866</strain>
    </source>
</reference>
<evidence type="ECO:0000313" key="11">
    <source>
        <dbReference type="EMBL" id="CCE91899.1"/>
    </source>
</evidence>
<comment type="similarity">
    <text evidence="2">Belongs to the SWC4 family.</text>
</comment>
<dbReference type="SMART" id="SM00717">
    <property type="entry name" value="SANT"/>
    <property type="match status" value="1"/>
</dbReference>
<dbReference type="InterPro" id="IPR027109">
    <property type="entry name" value="Swc4/Dmap1"/>
</dbReference>
<dbReference type="EMBL" id="HE616745">
    <property type="protein sequence ID" value="CCE91899.1"/>
    <property type="molecule type" value="Genomic_DNA"/>
</dbReference>
<name>G8ZTF5_TORDE</name>
<dbReference type="PANTHER" id="PTHR12855:SF10">
    <property type="entry name" value="DNA METHYLTRANSFERASE 1-ASSOCIATED PROTEIN 1"/>
    <property type="match status" value="1"/>
</dbReference>
<keyword evidence="6" id="KW-0804">Transcription</keyword>
<dbReference type="eggNOG" id="KOG2656">
    <property type="taxonomic scope" value="Eukaryota"/>
</dbReference>
<dbReference type="STRING" id="1076872.G8ZTF5"/>
<keyword evidence="7" id="KW-0539">Nucleus</keyword>
<dbReference type="SUPFAM" id="SSF46689">
    <property type="entry name" value="Homeodomain-like"/>
    <property type="match status" value="1"/>
</dbReference>
<dbReference type="GO" id="GO:0006281">
    <property type="term" value="P:DNA repair"/>
    <property type="evidence" value="ECO:0007669"/>
    <property type="project" value="EnsemblFungi"/>
</dbReference>
<evidence type="ECO:0000256" key="8">
    <source>
        <dbReference type="ARBA" id="ARBA00025264"/>
    </source>
</evidence>
<evidence type="ECO:0000256" key="5">
    <source>
        <dbReference type="ARBA" id="ARBA00023015"/>
    </source>
</evidence>
<dbReference type="AlphaFoldDB" id="G8ZTF5"/>
<dbReference type="InterPro" id="IPR001005">
    <property type="entry name" value="SANT/Myb"/>
</dbReference>
<comment type="subcellular location">
    <subcellularLocation>
        <location evidence="1">Nucleus</location>
    </subcellularLocation>
</comment>
<organism evidence="11 12">
    <name type="scientific">Torulaspora delbrueckii</name>
    <name type="common">Yeast</name>
    <name type="synonym">Candida colliculosa</name>
    <dbReference type="NCBI Taxonomy" id="4950"/>
    <lineage>
        <taxon>Eukaryota</taxon>
        <taxon>Fungi</taxon>
        <taxon>Dikarya</taxon>
        <taxon>Ascomycota</taxon>
        <taxon>Saccharomycotina</taxon>
        <taxon>Saccharomycetes</taxon>
        <taxon>Saccharomycetales</taxon>
        <taxon>Saccharomycetaceae</taxon>
        <taxon>Torulaspora</taxon>
    </lineage>
</organism>
<dbReference type="InterPro" id="IPR009057">
    <property type="entry name" value="Homeodomain-like_sf"/>
</dbReference>
<evidence type="ECO:0000256" key="4">
    <source>
        <dbReference type="ARBA" id="ARBA00022853"/>
    </source>
</evidence>
<evidence type="ECO:0000256" key="2">
    <source>
        <dbReference type="ARBA" id="ARBA00006918"/>
    </source>
</evidence>
<evidence type="ECO:0000256" key="7">
    <source>
        <dbReference type="ARBA" id="ARBA00023242"/>
    </source>
</evidence>
<keyword evidence="5" id="KW-0805">Transcription regulation</keyword>
<dbReference type="HOGENOM" id="CLU_018539_4_0_1"/>
<dbReference type="InParanoid" id="G8ZTF5"/>
<dbReference type="Gene3D" id="1.10.10.60">
    <property type="entry name" value="Homeodomain-like"/>
    <property type="match status" value="1"/>
</dbReference>
<dbReference type="Pfam" id="PF16282">
    <property type="entry name" value="SANT_DAMP1_like"/>
    <property type="match status" value="1"/>
</dbReference>
<dbReference type="GeneID" id="11502333"/>
<proteinExistence type="inferred from homology"/>
<dbReference type="InterPro" id="IPR032563">
    <property type="entry name" value="DAMP1_SANT-like"/>
</dbReference>
<dbReference type="GO" id="GO:0003714">
    <property type="term" value="F:transcription corepressor activity"/>
    <property type="evidence" value="ECO:0007669"/>
    <property type="project" value="TreeGrafter"/>
</dbReference>
<dbReference type="FunCoup" id="G8ZTF5">
    <property type="interactions" value="1061"/>
</dbReference>
<dbReference type="PANTHER" id="PTHR12855">
    <property type="entry name" value="DNA METHYLTRANSFERASE 1-ASSOCIATED PROTEIN 1 FAMILY MEMBER"/>
    <property type="match status" value="1"/>
</dbReference>
<evidence type="ECO:0000256" key="9">
    <source>
        <dbReference type="SAM" id="MobiDB-lite"/>
    </source>
</evidence>
<feature type="region of interest" description="Disordered" evidence="9">
    <location>
        <begin position="310"/>
        <end position="371"/>
    </location>
</feature>
<dbReference type="Proteomes" id="UP000005627">
    <property type="component" value="Chromosome 4"/>
</dbReference>
<feature type="domain" description="Myb-like" evidence="10">
    <location>
        <begin position="163"/>
        <end position="214"/>
    </location>
</feature>
<evidence type="ECO:0000256" key="1">
    <source>
        <dbReference type="ARBA" id="ARBA00004123"/>
    </source>
</evidence>
<feature type="region of interest" description="Disordered" evidence="9">
    <location>
        <begin position="1"/>
        <end position="46"/>
    </location>
</feature>